<comment type="caution">
    <text evidence="2">The sequence shown here is derived from an EMBL/GenBank/DDBJ whole genome shotgun (WGS) entry which is preliminary data.</text>
</comment>
<dbReference type="Gene3D" id="2.20.28.160">
    <property type="match status" value="1"/>
</dbReference>
<feature type="transmembrane region" description="Helical" evidence="1">
    <location>
        <begin position="21"/>
        <end position="50"/>
    </location>
</feature>
<dbReference type="AlphaFoldDB" id="A0A920CHZ9"/>
<sequence>MKERIRQWMLGRYGVDQFGQFLNITALIMVVLGSFFFRLLVTFGFALILYQTFRIFSRNIGKRSQENLAYISLQRKITGRFKSAVQQVKQSRTHRFYSCPSCKQKVRVPKGKGKIMITCPKCRAQFERKS</sequence>
<evidence type="ECO:0000313" key="3">
    <source>
        <dbReference type="Proteomes" id="UP000681162"/>
    </source>
</evidence>
<dbReference type="RefSeq" id="WP_212940394.1">
    <property type="nucleotide sequence ID" value="NZ_BORR01000011.1"/>
</dbReference>
<keyword evidence="1" id="KW-1133">Transmembrane helix</keyword>
<dbReference type="EMBL" id="BORR01000011">
    <property type="protein sequence ID" value="GIO38263.1"/>
    <property type="molecule type" value="Genomic_DNA"/>
</dbReference>
<proteinExistence type="predicted"/>
<name>A0A920CHZ9_9BACL</name>
<evidence type="ECO:0000256" key="1">
    <source>
        <dbReference type="SAM" id="Phobius"/>
    </source>
</evidence>
<dbReference type="Proteomes" id="UP000681162">
    <property type="component" value="Unassembled WGS sequence"/>
</dbReference>
<keyword evidence="1" id="KW-0472">Membrane</keyword>
<gene>
    <name evidence="2" type="ORF">J41TS12_31240</name>
</gene>
<evidence type="ECO:0008006" key="4">
    <source>
        <dbReference type="Google" id="ProtNLM"/>
    </source>
</evidence>
<organism evidence="2 3">
    <name type="scientific">Paenibacillus antibioticophila</name>
    <dbReference type="NCBI Taxonomy" id="1274374"/>
    <lineage>
        <taxon>Bacteria</taxon>
        <taxon>Bacillati</taxon>
        <taxon>Bacillota</taxon>
        <taxon>Bacilli</taxon>
        <taxon>Bacillales</taxon>
        <taxon>Paenibacillaceae</taxon>
        <taxon>Paenibacillus</taxon>
    </lineage>
</organism>
<evidence type="ECO:0000313" key="2">
    <source>
        <dbReference type="EMBL" id="GIO38263.1"/>
    </source>
</evidence>
<reference evidence="2 3" key="1">
    <citation type="submission" date="2021-03" db="EMBL/GenBank/DDBJ databases">
        <title>Antimicrobial resistance genes in bacteria isolated from Japanese honey, and their potential for conferring macrolide and lincosamide resistance in the American foulbrood pathogen Paenibacillus larvae.</title>
        <authorList>
            <person name="Okamoto M."/>
            <person name="Kumagai M."/>
            <person name="Kanamori H."/>
            <person name="Takamatsu D."/>
        </authorList>
    </citation>
    <scope>NUCLEOTIDE SEQUENCE [LARGE SCALE GENOMIC DNA]</scope>
    <source>
        <strain evidence="2 3">J41TS12</strain>
    </source>
</reference>
<keyword evidence="3" id="KW-1185">Reference proteome</keyword>
<protein>
    <recommendedName>
        <fullName evidence="4">Zn-finger containing protein</fullName>
    </recommendedName>
</protein>
<accession>A0A920CHZ9</accession>
<keyword evidence="1" id="KW-0812">Transmembrane</keyword>